<dbReference type="EMBL" id="DPPF01000103">
    <property type="protein sequence ID" value="HCW93042.1"/>
    <property type="molecule type" value="Genomic_DNA"/>
</dbReference>
<keyword evidence="4" id="KW-0406">Ion transport</keyword>
<feature type="coiled-coil region" evidence="5">
    <location>
        <begin position="4"/>
        <end position="71"/>
    </location>
</feature>
<keyword evidence="3" id="KW-0813">Transport</keyword>
<reference evidence="6 7" key="1">
    <citation type="journal article" date="2018" name="Nat. Biotechnol.">
        <title>A standardized bacterial taxonomy based on genome phylogeny substantially revises the tree of life.</title>
        <authorList>
            <person name="Parks D.H."/>
            <person name="Chuvochina M."/>
            <person name="Waite D.W."/>
            <person name="Rinke C."/>
            <person name="Skarshewski A."/>
            <person name="Chaumeil P.A."/>
            <person name="Hugenholtz P."/>
        </authorList>
    </citation>
    <scope>NUCLEOTIDE SEQUENCE [LARGE SCALE GENOMIC DNA]</scope>
    <source>
        <strain evidence="6">UBA8672</strain>
    </source>
</reference>
<evidence type="ECO:0000256" key="1">
    <source>
        <dbReference type="ARBA" id="ARBA00005901"/>
    </source>
</evidence>
<dbReference type="GO" id="GO:0033178">
    <property type="term" value="C:proton-transporting two-sector ATPase complex, catalytic domain"/>
    <property type="evidence" value="ECO:0007669"/>
    <property type="project" value="InterPro"/>
</dbReference>
<comment type="similarity">
    <text evidence="1">Belongs to the V-ATPase E subunit family.</text>
</comment>
<gene>
    <name evidence="6" type="ORF">DHM44_05115</name>
</gene>
<dbReference type="GO" id="GO:0046961">
    <property type="term" value="F:proton-transporting ATPase activity, rotational mechanism"/>
    <property type="evidence" value="ECO:0007669"/>
    <property type="project" value="InterPro"/>
</dbReference>
<dbReference type="RefSeq" id="WP_273264910.1">
    <property type="nucleotide sequence ID" value="NZ_JAAZVV010000008.1"/>
</dbReference>
<protein>
    <recommendedName>
        <fullName evidence="2">V-type ATP synthase subunit E</fullName>
    </recommendedName>
</protein>
<dbReference type="AlphaFoldDB" id="A0A3D5QD02"/>
<sequence>MSQRKLMERIREKADEEIEQLKKEHELQIEQLKNEYENKRKDIENTFSSEKEKIRNEIKRKEEKAFQKEKLKYDLEIEYFISQKCRERAEKLVEKIWKESAEDFFERHKEELNTGNWETLYVNDSDTKLAEKYFPHSEVAVNEKITGGFIAENKDGTFLIDNTIKSRFEKMWPEILPEIMGKVYEKLGDKI</sequence>
<dbReference type="SUPFAM" id="SSF160527">
    <property type="entry name" value="V-type ATPase subunit E-like"/>
    <property type="match status" value="1"/>
</dbReference>
<dbReference type="Proteomes" id="UP000262325">
    <property type="component" value="Unassembled WGS sequence"/>
</dbReference>
<evidence type="ECO:0000313" key="6">
    <source>
        <dbReference type="EMBL" id="HCW93042.1"/>
    </source>
</evidence>
<comment type="caution">
    <text evidence="6">The sequence shown here is derived from an EMBL/GenBank/DDBJ whole genome shotgun (WGS) entry which is preliminary data.</text>
</comment>
<dbReference type="Gene3D" id="3.30.2320.30">
    <property type="entry name" value="ATP synthase, E subunit, C-terminal"/>
    <property type="match status" value="1"/>
</dbReference>
<accession>A0A3D5QD02</accession>
<evidence type="ECO:0000256" key="4">
    <source>
        <dbReference type="ARBA" id="ARBA00023065"/>
    </source>
</evidence>
<organism evidence="6 7">
    <name type="scientific">Flexistipes sinusarabici</name>
    <dbReference type="NCBI Taxonomy" id="2352"/>
    <lineage>
        <taxon>Bacteria</taxon>
        <taxon>Pseudomonadati</taxon>
        <taxon>Deferribacterota</taxon>
        <taxon>Deferribacteres</taxon>
        <taxon>Deferribacterales</taxon>
        <taxon>Flexistipitaceae</taxon>
        <taxon>Flexistipes</taxon>
    </lineage>
</organism>
<dbReference type="InterPro" id="IPR002842">
    <property type="entry name" value="ATPase_V1_Esu"/>
</dbReference>
<dbReference type="InterPro" id="IPR038495">
    <property type="entry name" value="ATPase_E_C"/>
</dbReference>
<name>A0A3D5QD02_FLESI</name>
<dbReference type="Pfam" id="PF01991">
    <property type="entry name" value="vATP-synt_E"/>
    <property type="match status" value="1"/>
</dbReference>
<evidence type="ECO:0000256" key="5">
    <source>
        <dbReference type="SAM" id="Coils"/>
    </source>
</evidence>
<evidence type="ECO:0000313" key="7">
    <source>
        <dbReference type="Proteomes" id="UP000262325"/>
    </source>
</evidence>
<keyword evidence="5" id="KW-0175">Coiled coil</keyword>
<evidence type="ECO:0000256" key="3">
    <source>
        <dbReference type="ARBA" id="ARBA00022448"/>
    </source>
</evidence>
<proteinExistence type="inferred from homology"/>
<evidence type="ECO:0000256" key="2">
    <source>
        <dbReference type="ARBA" id="ARBA00020756"/>
    </source>
</evidence>